<protein>
    <submittedName>
        <fullName evidence="3">Uncharacterized protein</fullName>
    </submittedName>
</protein>
<name>A0A7S1ALB8_NOCSC</name>
<gene>
    <name evidence="3" type="ORF">NSCI0253_LOCUS32464</name>
</gene>
<dbReference type="PROSITE" id="PS51257">
    <property type="entry name" value="PROKAR_LIPOPROTEIN"/>
    <property type="match status" value="1"/>
</dbReference>
<feature type="region of interest" description="Disordered" evidence="1">
    <location>
        <begin position="22"/>
        <end position="52"/>
    </location>
</feature>
<evidence type="ECO:0000256" key="2">
    <source>
        <dbReference type="SAM" id="SignalP"/>
    </source>
</evidence>
<feature type="signal peptide" evidence="2">
    <location>
        <begin position="1"/>
        <end position="18"/>
    </location>
</feature>
<feature type="chain" id="PRO_5030824219" evidence="2">
    <location>
        <begin position="19"/>
        <end position="451"/>
    </location>
</feature>
<evidence type="ECO:0000313" key="3">
    <source>
        <dbReference type="EMBL" id="CAD8858111.1"/>
    </source>
</evidence>
<feature type="compositionally biased region" description="Pro residues" evidence="1">
    <location>
        <begin position="28"/>
        <end position="49"/>
    </location>
</feature>
<accession>A0A7S1ALB8</accession>
<dbReference type="EMBL" id="HBFQ01045652">
    <property type="protein sequence ID" value="CAD8858111.1"/>
    <property type="molecule type" value="Transcribed_RNA"/>
</dbReference>
<sequence>MKELAIVALSVLVGVSISGCGGGGSTPTPTPSPTPVPTPSPTLPSPKVAPDPATWTYRVPDASNFNCITEEDLPSQTKQYGFFMYRWASKAEADDQDVSSDDLGDINPYYFLTELMTNTGDHPLASQDGGCHISQCGQNSDECVLERIYIKYNTALIGELTHQGTFSQFLNIDNGIPDYYTYWAFNYSDVDNPDNCQKGVYTQDCNFYFQGGYPIGCQLKSDVLDDPVWYSLIGGCPKYPWDKTSASPRKVDPNFVWQNKLDKANPDVAACWREMPGGNNCDNGSGDPFTGPSSKTCTWKALKAGYLDVKDILNIADTFTSYTEWCKVSPEAQYGYGNGIPSNMTFFYNLSSEAYPVLATVTNLQWHTAAGADTKQLNPEAKAIFQNFAKYAKIRLDQMFEAMDKQAFATFTALGKTDPTGRPYVGCKSNNDVSAPPCNNFVSKKESEVVV</sequence>
<keyword evidence="2" id="KW-0732">Signal</keyword>
<reference evidence="3" key="1">
    <citation type="submission" date="2021-01" db="EMBL/GenBank/DDBJ databases">
        <authorList>
            <person name="Corre E."/>
            <person name="Pelletier E."/>
            <person name="Niang G."/>
            <person name="Scheremetjew M."/>
            <person name="Finn R."/>
            <person name="Kale V."/>
            <person name="Holt S."/>
            <person name="Cochrane G."/>
            <person name="Meng A."/>
            <person name="Brown T."/>
            <person name="Cohen L."/>
        </authorList>
    </citation>
    <scope>NUCLEOTIDE SEQUENCE</scope>
</reference>
<organism evidence="3">
    <name type="scientific">Noctiluca scintillans</name>
    <name type="common">Sea sparkle</name>
    <name type="synonym">Red tide dinoflagellate</name>
    <dbReference type="NCBI Taxonomy" id="2966"/>
    <lineage>
        <taxon>Eukaryota</taxon>
        <taxon>Sar</taxon>
        <taxon>Alveolata</taxon>
        <taxon>Dinophyceae</taxon>
        <taxon>Noctilucales</taxon>
        <taxon>Noctilucaceae</taxon>
        <taxon>Noctiluca</taxon>
    </lineage>
</organism>
<proteinExistence type="predicted"/>
<dbReference type="AlphaFoldDB" id="A0A7S1ALB8"/>
<evidence type="ECO:0000256" key="1">
    <source>
        <dbReference type="SAM" id="MobiDB-lite"/>
    </source>
</evidence>